<sequence>DVLQDVLPYLFRNPFSSTTMGDENPIRTLGDYSKPCHEGYRNTIDLPGGNNVVPLRSNTIRLVQKGCSFYGLRSKDLNQHLKDFLKPVDSLDLDGENKERTRLRLFHFSLRDQCEIDHAASDKLCNKNADESWEIIEDLALYDHEGWDDTKEFVKLVKAITASQGITKTPDRRLLELEDQINFLRKYQIPITKNANSISLARNKEEENYKKDETPDNANMPTETKMTVRNAEAINGAENGSRNESIKTPKNEEVVDASGSQPIAYYLKHKINEKLIKGLVNNNRFNNSRNRGTLAFEVFAPLLVELHLPSQKELGILWKLTLLFPDLRVMMPLSNLIEALAVVKNGVPKMKGLFSFSLMSKTTKSTGNTCSTTSANTSSAIPKG</sequence>
<dbReference type="AlphaFoldDB" id="A0A699KEP3"/>
<evidence type="ECO:0000313" key="2">
    <source>
        <dbReference type="EMBL" id="GFA91018.1"/>
    </source>
</evidence>
<dbReference type="EMBL" id="BKCJ010512324">
    <property type="protein sequence ID" value="GFA91018.1"/>
    <property type="molecule type" value="Genomic_DNA"/>
</dbReference>
<feature type="non-terminal residue" evidence="2">
    <location>
        <position position="1"/>
    </location>
</feature>
<protein>
    <submittedName>
        <fullName evidence="2">MAK10-like protein</fullName>
    </submittedName>
</protein>
<accession>A0A699KEP3</accession>
<name>A0A699KEP3_TANCI</name>
<evidence type="ECO:0000256" key="1">
    <source>
        <dbReference type="SAM" id="MobiDB-lite"/>
    </source>
</evidence>
<comment type="caution">
    <text evidence="2">The sequence shown here is derived from an EMBL/GenBank/DDBJ whole genome shotgun (WGS) entry which is preliminary data.</text>
</comment>
<reference evidence="2" key="1">
    <citation type="journal article" date="2019" name="Sci. Rep.">
        <title>Draft genome of Tanacetum cinerariifolium, the natural source of mosquito coil.</title>
        <authorList>
            <person name="Yamashiro T."/>
            <person name="Shiraishi A."/>
            <person name="Satake H."/>
            <person name="Nakayama K."/>
        </authorList>
    </citation>
    <scope>NUCLEOTIDE SEQUENCE</scope>
</reference>
<organism evidence="2">
    <name type="scientific">Tanacetum cinerariifolium</name>
    <name type="common">Dalmatian daisy</name>
    <name type="synonym">Chrysanthemum cinerariifolium</name>
    <dbReference type="NCBI Taxonomy" id="118510"/>
    <lineage>
        <taxon>Eukaryota</taxon>
        <taxon>Viridiplantae</taxon>
        <taxon>Streptophyta</taxon>
        <taxon>Embryophyta</taxon>
        <taxon>Tracheophyta</taxon>
        <taxon>Spermatophyta</taxon>
        <taxon>Magnoliopsida</taxon>
        <taxon>eudicotyledons</taxon>
        <taxon>Gunneridae</taxon>
        <taxon>Pentapetalae</taxon>
        <taxon>asterids</taxon>
        <taxon>campanulids</taxon>
        <taxon>Asterales</taxon>
        <taxon>Asteraceae</taxon>
        <taxon>Asteroideae</taxon>
        <taxon>Anthemideae</taxon>
        <taxon>Anthemidinae</taxon>
        <taxon>Tanacetum</taxon>
    </lineage>
</organism>
<feature type="region of interest" description="Disordered" evidence="1">
    <location>
        <begin position="362"/>
        <end position="384"/>
    </location>
</feature>
<proteinExistence type="predicted"/>
<gene>
    <name evidence="2" type="ORF">Tci_662990</name>
</gene>